<evidence type="ECO:0000256" key="3">
    <source>
        <dbReference type="ARBA" id="ARBA00022989"/>
    </source>
</evidence>
<feature type="domain" description="TRPM-like" evidence="8">
    <location>
        <begin position="64"/>
        <end position="335"/>
    </location>
</feature>
<evidence type="ECO:0000313" key="9">
    <source>
        <dbReference type="EMBL" id="KAL3316004.1"/>
    </source>
</evidence>
<feature type="transmembrane region" description="Helical" evidence="6">
    <location>
        <begin position="774"/>
        <end position="797"/>
    </location>
</feature>
<keyword evidence="10" id="KW-1185">Reference proteome</keyword>
<dbReference type="InterPro" id="IPR057366">
    <property type="entry name" value="TRPM-like"/>
</dbReference>
<name>A0ABD2Q8V8_9PLAT</name>
<comment type="caution">
    <text evidence="9">The sequence shown here is derived from an EMBL/GenBank/DDBJ whole genome shotgun (WGS) entry which is preliminary data.</text>
</comment>
<evidence type="ECO:0000256" key="6">
    <source>
        <dbReference type="SAM" id="Phobius"/>
    </source>
</evidence>
<dbReference type="Proteomes" id="UP001626550">
    <property type="component" value="Unassembled WGS sequence"/>
</dbReference>
<evidence type="ECO:0000313" key="10">
    <source>
        <dbReference type="Proteomes" id="UP001626550"/>
    </source>
</evidence>
<reference evidence="9 10" key="1">
    <citation type="submission" date="2024-11" db="EMBL/GenBank/DDBJ databases">
        <title>Adaptive evolution of stress response genes in parasites aligns with host niche diversity.</title>
        <authorList>
            <person name="Hahn C."/>
            <person name="Resl P."/>
        </authorList>
    </citation>
    <scope>NUCLEOTIDE SEQUENCE [LARGE SCALE GENOMIC DNA]</scope>
    <source>
        <strain evidence="9">EGGRZ-B1_66</strain>
        <tissue evidence="9">Body</tissue>
    </source>
</reference>
<protein>
    <submittedName>
        <fullName evidence="9">Transient receptor putative cation channel subfamily M member 3</fullName>
    </submittedName>
</protein>
<dbReference type="EMBL" id="JBJKFK010000623">
    <property type="protein sequence ID" value="KAL3316004.1"/>
    <property type="molecule type" value="Genomic_DNA"/>
</dbReference>
<comment type="subcellular location">
    <subcellularLocation>
        <location evidence="1">Membrane</location>
        <topology evidence="1">Multi-pass membrane protein</topology>
    </subcellularLocation>
</comment>
<dbReference type="GO" id="GO:0016020">
    <property type="term" value="C:membrane"/>
    <property type="evidence" value="ECO:0007669"/>
    <property type="project" value="UniProtKB-SubCell"/>
</dbReference>
<evidence type="ECO:0000259" key="8">
    <source>
        <dbReference type="Pfam" id="PF25508"/>
    </source>
</evidence>
<dbReference type="AlphaFoldDB" id="A0ABD2Q8V8"/>
<feature type="transmembrane region" description="Helical" evidence="6">
    <location>
        <begin position="561"/>
        <end position="583"/>
    </location>
</feature>
<feature type="region of interest" description="Disordered" evidence="5">
    <location>
        <begin position="438"/>
        <end position="535"/>
    </location>
</feature>
<feature type="transmembrane region" description="Helical" evidence="6">
    <location>
        <begin position="360"/>
        <end position="380"/>
    </location>
</feature>
<dbReference type="Pfam" id="PF00520">
    <property type="entry name" value="Ion_trans"/>
    <property type="match status" value="1"/>
</dbReference>
<evidence type="ECO:0000256" key="5">
    <source>
        <dbReference type="SAM" id="MobiDB-lite"/>
    </source>
</evidence>
<organism evidence="9 10">
    <name type="scientific">Cichlidogyrus casuarinus</name>
    <dbReference type="NCBI Taxonomy" id="1844966"/>
    <lineage>
        <taxon>Eukaryota</taxon>
        <taxon>Metazoa</taxon>
        <taxon>Spiralia</taxon>
        <taxon>Lophotrochozoa</taxon>
        <taxon>Platyhelminthes</taxon>
        <taxon>Monogenea</taxon>
        <taxon>Monopisthocotylea</taxon>
        <taxon>Dactylogyridea</taxon>
        <taxon>Ancyrocephalidae</taxon>
        <taxon>Cichlidogyrus</taxon>
    </lineage>
</organism>
<feature type="compositionally biased region" description="Basic residues" evidence="5">
    <location>
        <begin position="438"/>
        <end position="450"/>
    </location>
</feature>
<keyword evidence="2 6" id="KW-0812">Transmembrane</keyword>
<dbReference type="InterPro" id="IPR050927">
    <property type="entry name" value="TRPM"/>
</dbReference>
<keyword evidence="4 6" id="KW-0472">Membrane</keyword>
<feature type="transmembrane region" description="Helical" evidence="6">
    <location>
        <begin position="697"/>
        <end position="721"/>
    </location>
</feature>
<keyword evidence="9" id="KW-0675">Receptor</keyword>
<feature type="compositionally biased region" description="Polar residues" evidence="5">
    <location>
        <begin position="515"/>
        <end position="535"/>
    </location>
</feature>
<dbReference type="PANTHER" id="PTHR13800:SF1">
    <property type="entry name" value="TRANSIENT RECEPTOR POTENTIAL CATION CHANNEL TRPM"/>
    <property type="match status" value="1"/>
</dbReference>
<feature type="transmembrane region" description="Helical" evidence="6">
    <location>
        <begin position="628"/>
        <end position="649"/>
    </location>
</feature>
<accession>A0ABD2Q8V8</accession>
<sequence length="861" mass="99380">MDMRLCMKRKDLISVFRMGDGTSDEIDIAILTALLQASEQKLTIAERLSLTMAWNRPDIARSKVFTGSVKFHADMLNNAMADALLNDRLDFVKLLLEKGLSIQQFLTTMRLEELYVALYTTCPTFQRLFNKVIGARQKINLRLVGQLLEQLIGHGYQHTYCAKSFTYNIATTSSYTQNTWTIGRLAKIASSSESHIVVNTSSEEAMNNEHLSQQTELFRYPYTELLQWTLLAGRFELARYMVLSGEESIAKSLISVRILRGMRKESNTYSETEFSHQLRKWGETFEELAVELQEHCYRNDAEQAKRLLTYELGSFSKNTCLSLAYLCESKVFISHLCTQSILNDLWYGGLREGQFVSGKVAIILIGLVIPPVYPLIAYLFTQKCKYLEFKTREELARQPQTLEEFLDDQHTSDSSNSSHSSSSSSDIVRTKSLLWKHSKKRRRKKRKVHIKPAINQSSGDEIEPHAARTTSKDESHRKKNAKKMSTAGTTTDAPQSRFENEDAKIGPNSGLPTGIGQSSQSTWAEPNMNNVSTTSAPPVHCKQLSYRKKIYEFFSAPVTRFYFHVILYLLFLVLYIGMCIHLVPQNEVSWLELYVYLHIITYFLEKFREVTLNPGVSYFQRFRVHLQSFWNVYDIIMCSCSTIGIIVRYAGWNDYITYMYGRNLLVVCCSLWVLRFLELMQIWRFCGPYIYIMVKMLRALIPVLPLLLIPLIAFGTLRWGIMQSYNSTTVDLEGFKGVLLKPYFMLYGEMYASEIDPNDWQAKLPWYQVVPIAMFIYLLYSFLLMINLIIAIFNAIFSTVQQQSALVYKYLRYAVIIEYESRPLLPPPFIVIYWVYAFFRSLNKLVPTSEINSVHLDTCES</sequence>
<keyword evidence="3 6" id="KW-1133">Transmembrane helix</keyword>
<evidence type="ECO:0000259" key="7">
    <source>
        <dbReference type="Pfam" id="PF00520"/>
    </source>
</evidence>
<proteinExistence type="predicted"/>
<dbReference type="InterPro" id="IPR005821">
    <property type="entry name" value="Ion_trans_dom"/>
</dbReference>
<feature type="transmembrane region" description="Helical" evidence="6">
    <location>
        <begin position="655"/>
        <end position="677"/>
    </location>
</feature>
<feature type="transmembrane region" description="Helical" evidence="6">
    <location>
        <begin position="589"/>
        <end position="607"/>
    </location>
</feature>
<feature type="compositionally biased region" description="Basic and acidic residues" evidence="5">
    <location>
        <begin position="462"/>
        <end position="476"/>
    </location>
</feature>
<gene>
    <name evidence="9" type="primary">TRPM3_3</name>
    <name evidence="9" type="ORF">Ciccas_005347</name>
</gene>
<evidence type="ECO:0000256" key="1">
    <source>
        <dbReference type="ARBA" id="ARBA00004141"/>
    </source>
</evidence>
<dbReference type="Pfam" id="PF25508">
    <property type="entry name" value="TRPM2"/>
    <property type="match status" value="1"/>
</dbReference>
<feature type="domain" description="Ion transport" evidence="7">
    <location>
        <begin position="561"/>
        <end position="804"/>
    </location>
</feature>
<dbReference type="PANTHER" id="PTHR13800">
    <property type="entry name" value="TRANSIENT RECEPTOR POTENTIAL CATION CHANNEL, SUBFAMILY M, MEMBER 6"/>
    <property type="match status" value="1"/>
</dbReference>
<evidence type="ECO:0000256" key="4">
    <source>
        <dbReference type="ARBA" id="ARBA00023136"/>
    </source>
</evidence>
<evidence type="ECO:0000256" key="2">
    <source>
        <dbReference type="ARBA" id="ARBA00022692"/>
    </source>
</evidence>